<dbReference type="InterPro" id="IPR000819">
    <property type="entry name" value="Peptidase_M17_C"/>
</dbReference>
<dbReference type="Gene3D" id="3.40.630.10">
    <property type="entry name" value="Zn peptidases"/>
    <property type="match status" value="1"/>
</dbReference>
<dbReference type="PROSITE" id="PS00631">
    <property type="entry name" value="CYTOSOL_AP"/>
    <property type="match status" value="1"/>
</dbReference>
<keyword evidence="3" id="KW-0645">Protease</keyword>
<comment type="similarity">
    <text evidence="1">Belongs to the peptidase M17 family.</text>
</comment>
<evidence type="ECO:0000256" key="3">
    <source>
        <dbReference type="ARBA" id="ARBA00022670"/>
    </source>
</evidence>
<dbReference type="PANTHER" id="PTHR11963">
    <property type="entry name" value="LEUCINE AMINOPEPTIDASE-RELATED"/>
    <property type="match status" value="1"/>
</dbReference>
<evidence type="ECO:0000256" key="2">
    <source>
        <dbReference type="ARBA" id="ARBA00022438"/>
    </source>
</evidence>
<gene>
    <name evidence="6" type="primary">LAP-2</name>
    <name evidence="6" type="ORF">Ciccas_002277</name>
</gene>
<evidence type="ECO:0000256" key="4">
    <source>
        <dbReference type="ARBA" id="ARBA00022801"/>
    </source>
</evidence>
<keyword evidence="2 6" id="KW-0031">Aminopeptidase</keyword>
<reference evidence="6 7" key="1">
    <citation type="submission" date="2024-11" db="EMBL/GenBank/DDBJ databases">
        <title>Adaptive evolution of stress response genes in parasites aligns with host niche diversity.</title>
        <authorList>
            <person name="Hahn C."/>
            <person name="Resl P."/>
        </authorList>
    </citation>
    <scope>NUCLEOTIDE SEQUENCE [LARGE SCALE GENOMIC DNA]</scope>
    <source>
        <strain evidence="6">EGGRZ-B1_66</strain>
        <tissue evidence="6">Body</tissue>
    </source>
</reference>
<dbReference type="Pfam" id="PF00883">
    <property type="entry name" value="Peptidase_M17"/>
    <property type="match status" value="1"/>
</dbReference>
<dbReference type="GO" id="GO:0006508">
    <property type="term" value="P:proteolysis"/>
    <property type="evidence" value="ECO:0007669"/>
    <property type="project" value="UniProtKB-KW"/>
</dbReference>
<dbReference type="SUPFAM" id="SSF53187">
    <property type="entry name" value="Zn-dependent exopeptidases"/>
    <property type="match status" value="1"/>
</dbReference>
<dbReference type="PRINTS" id="PR00481">
    <property type="entry name" value="LAMNOPPTDASE"/>
</dbReference>
<organism evidence="6 7">
    <name type="scientific">Cichlidogyrus casuarinus</name>
    <dbReference type="NCBI Taxonomy" id="1844966"/>
    <lineage>
        <taxon>Eukaryota</taxon>
        <taxon>Metazoa</taxon>
        <taxon>Spiralia</taxon>
        <taxon>Lophotrochozoa</taxon>
        <taxon>Platyhelminthes</taxon>
        <taxon>Monogenea</taxon>
        <taxon>Monopisthocotylea</taxon>
        <taxon>Dactylogyridea</taxon>
        <taxon>Ancyrocephalidae</taxon>
        <taxon>Cichlidogyrus</taxon>
    </lineage>
</organism>
<dbReference type="Proteomes" id="UP001626550">
    <property type="component" value="Unassembled WGS sequence"/>
</dbReference>
<evidence type="ECO:0000256" key="1">
    <source>
        <dbReference type="ARBA" id="ARBA00009528"/>
    </source>
</evidence>
<dbReference type="EMBL" id="JBJKFK010000175">
    <property type="protein sequence ID" value="KAL3319050.1"/>
    <property type="molecule type" value="Genomic_DNA"/>
</dbReference>
<name>A0ABD2QHN7_9PLAT</name>
<keyword evidence="7" id="KW-1185">Reference proteome</keyword>
<dbReference type="PANTHER" id="PTHR11963:SF48">
    <property type="entry name" value="DIPEPTIDASE B, ISOFORM A"/>
    <property type="match status" value="1"/>
</dbReference>
<protein>
    <submittedName>
        <fullName evidence="6">Cytosol aminopeptidase, catalytic domain</fullName>
    </submittedName>
</protein>
<accession>A0ABD2QHN7</accession>
<evidence type="ECO:0000259" key="5">
    <source>
        <dbReference type="PROSITE" id="PS00631"/>
    </source>
</evidence>
<comment type="caution">
    <text evidence="6">The sequence shown here is derived from an EMBL/GenBank/DDBJ whole genome shotgun (WGS) entry which is preliminary data.</text>
</comment>
<proteinExistence type="inferred from homology"/>
<dbReference type="AlphaFoldDB" id="A0ABD2QHN7"/>
<evidence type="ECO:0000313" key="6">
    <source>
        <dbReference type="EMBL" id="KAL3319050.1"/>
    </source>
</evidence>
<keyword evidence="4" id="KW-0378">Hydrolase</keyword>
<evidence type="ECO:0000313" key="7">
    <source>
        <dbReference type="Proteomes" id="UP001626550"/>
    </source>
</evidence>
<sequence>MSSTITLEPLAVETHIKDATDFDAILFINDGTSGTHFQSNDAVLDSIRTSLVSFQKVNPSLMNEVTVVPYEAHASGRIVFAPISSLNSDIDDVRRIYDAAFDGMKKVLKLKCSRPLLVVGDLNTAPKDEPWANKRTLLLNALLGAYHALYQPIELREAHKKDRKAEKFGVYTKDKELLKVAHAMEEGRRIARDIHGSDPERMAAPKIAEYLEQEFKQHFDVISMSVEKVDVKKYPLMAAVNRAASVVPRHEGRVVKMAYIGSNVTENLFLVGKGITYDTGGADVKAGGVMAGMHRDKGGAAGIAGFMKMLALLKPDGFAVQGKMAYVRNSIGAECYVADEIITARSGQRVRVGNTDAEGRMVMTDLLCEAKEEALEVDNPSLFTWATLTGHVGLAYGSYAAVMDNGPARKKDTSIKLKAASELVSDLAEISTIRREDYDLHRGKSEYEDVLQCNNLPSSRTPRGHQTPAAFMTMASGLNEHGKDSKKPLPYTHVDVATAAGCINELPTASPAMMFAARYILPKLKIL</sequence>
<feature type="domain" description="Cytosol aminopeptidase" evidence="5">
    <location>
        <begin position="354"/>
        <end position="361"/>
    </location>
</feature>
<dbReference type="InterPro" id="IPR011356">
    <property type="entry name" value="Leucine_aapep/pepB"/>
</dbReference>
<dbReference type="GO" id="GO:0004177">
    <property type="term" value="F:aminopeptidase activity"/>
    <property type="evidence" value="ECO:0007669"/>
    <property type="project" value="UniProtKB-KW"/>
</dbReference>